<dbReference type="RefSeq" id="WP_255898842.1">
    <property type="nucleotide sequence ID" value="NZ_JAFMZO010000001.1"/>
</dbReference>
<evidence type="ECO:0000256" key="1">
    <source>
        <dbReference type="SAM" id="Phobius"/>
    </source>
</evidence>
<feature type="transmembrane region" description="Helical" evidence="1">
    <location>
        <begin position="118"/>
        <end position="134"/>
    </location>
</feature>
<evidence type="ECO:0000313" key="4">
    <source>
        <dbReference type="Proteomes" id="UP001597387"/>
    </source>
</evidence>
<keyword evidence="1" id="KW-0472">Membrane</keyword>
<keyword evidence="4" id="KW-1185">Reference proteome</keyword>
<feature type="transmembrane region" description="Helical" evidence="1">
    <location>
        <begin position="312"/>
        <end position="333"/>
    </location>
</feature>
<sequence length="418" mass="48041">MSNSTGPLRIETVDALRGFTLFGIILLHNIEHFDHYSSPEGQSYLLTLIDLAIWKITVFLFAGKAYGIFALLFGFTFYLQYSRKNNSVLTFKARYLWRLSVLFLIGIFNTIFYPGDILALYAVLGVSLLLVSDWNSKAIFVLAVILLLQPFLLLSLFQIINDPAYLPPNKMSDFYFNMVRTKAPLYTFSEKAIENLTLGKLAVVFWSLETGRIFKTIALFMIGLLLGRQKRFSYNEVNVRFWRRVLVISGLVFIPLFTFKSASTRIFMDENLSGALRQVFNSWSNFALMLVVLASFVLVYTKFDTFLSRFAVVGRMSLTNYVMQSIVGSFIYYGYGLGLYKYAGATASLLIGLISFILQYFFCRWWLRSHKHGPLESIWRWASSIWYPEPLSKPSVLPNLEAKAILVDKEQLNQNHTR</sequence>
<organism evidence="3 4">
    <name type="scientific">Paradesertivirga mongoliensis</name>
    <dbReference type="NCBI Taxonomy" id="2100740"/>
    <lineage>
        <taxon>Bacteria</taxon>
        <taxon>Pseudomonadati</taxon>
        <taxon>Bacteroidota</taxon>
        <taxon>Sphingobacteriia</taxon>
        <taxon>Sphingobacteriales</taxon>
        <taxon>Sphingobacteriaceae</taxon>
        <taxon>Paradesertivirga</taxon>
    </lineage>
</organism>
<dbReference type="PANTHER" id="PTHR30590:SF2">
    <property type="entry name" value="INNER MEMBRANE PROTEIN"/>
    <property type="match status" value="1"/>
</dbReference>
<dbReference type="Pfam" id="PF04235">
    <property type="entry name" value="DUF418"/>
    <property type="match status" value="1"/>
</dbReference>
<evidence type="ECO:0000259" key="2">
    <source>
        <dbReference type="Pfam" id="PF04235"/>
    </source>
</evidence>
<dbReference type="PANTHER" id="PTHR30590">
    <property type="entry name" value="INNER MEMBRANE PROTEIN"/>
    <property type="match status" value="1"/>
</dbReference>
<dbReference type="Proteomes" id="UP001597387">
    <property type="component" value="Unassembled WGS sequence"/>
</dbReference>
<dbReference type="InterPro" id="IPR052529">
    <property type="entry name" value="Bact_Transport_Assoc"/>
</dbReference>
<feature type="domain" description="DUF418" evidence="2">
    <location>
        <begin position="226"/>
        <end position="383"/>
    </location>
</feature>
<name>A0ABW4ZI59_9SPHI</name>
<feature type="transmembrane region" description="Helical" evidence="1">
    <location>
        <begin position="52"/>
        <end position="75"/>
    </location>
</feature>
<feature type="transmembrane region" description="Helical" evidence="1">
    <location>
        <begin position="339"/>
        <end position="362"/>
    </location>
</feature>
<dbReference type="EMBL" id="JBHUHZ010000001">
    <property type="protein sequence ID" value="MFD2161648.1"/>
    <property type="molecule type" value="Genomic_DNA"/>
</dbReference>
<evidence type="ECO:0000313" key="3">
    <source>
        <dbReference type="EMBL" id="MFD2161648.1"/>
    </source>
</evidence>
<keyword evidence="1" id="KW-1133">Transmembrane helix</keyword>
<gene>
    <name evidence="3" type="ORF">ACFSJU_04535</name>
</gene>
<proteinExistence type="predicted"/>
<feature type="transmembrane region" description="Helical" evidence="1">
    <location>
        <begin position="139"/>
        <end position="160"/>
    </location>
</feature>
<feature type="transmembrane region" description="Helical" evidence="1">
    <location>
        <begin position="95"/>
        <end position="112"/>
    </location>
</feature>
<feature type="transmembrane region" description="Helical" evidence="1">
    <location>
        <begin position="241"/>
        <end position="259"/>
    </location>
</feature>
<feature type="transmembrane region" description="Helical" evidence="1">
    <location>
        <begin position="279"/>
        <end position="300"/>
    </location>
</feature>
<protein>
    <submittedName>
        <fullName evidence="3">DUF418 domain-containing protein</fullName>
    </submittedName>
</protein>
<keyword evidence="1" id="KW-0812">Transmembrane</keyword>
<accession>A0ABW4ZI59</accession>
<comment type="caution">
    <text evidence="3">The sequence shown here is derived from an EMBL/GenBank/DDBJ whole genome shotgun (WGS) entry which is preliminary data.</text>
</comment>
<feature type="transmembrane region" description="Helical" evidence="1">
    <location>
        <begin position="213"/>
        <end position="229"/>
    </location>
</feature>
<dbReference type="InterPro" id="IPR007349">
    <property type="entry name" value="DUF418"/>
</dbReference>
<reference evidence="4" key="1">
    <citation type="journal article" date="2019" name="Int. J. Syst. Evol. Microbiol.">
        <title>The Global Catalogue of Microorganisms (GCM) 10K type strain sequencing project: providing services to taxonomists for standard genome sequencing and annotation.</title>
        <authorList>
            <consortium name="The Broad Institute Genomics Platform"/>
            <consortium name="The Broad Institute Genome Sequencing Center for Infectious Disease"/>
            <person name="Wu L."/>
            <person name="Ma J."/>
        </authorList>
    </citation>
    <scope>NUCLEOTIDE SEQUENCE [LARGE SCALE GENOMIC DNA]</scope>
    <source>
        <strain evidence="4">KCTC 42217</strain>
    </source>
</reference>